<sequence>MSNRCKMKGIVICGRPWAIRLLLCVAFLFSYISLLKISAQEQSYDQFFMEAMVQRQKGNNDAVFDLLRHCLEIRPDAAEAWYYISQYYSALKNADKAMACIKRAAELSPGNETYMETLAQAYIRQQDYANAIAVIEGLYERNKDQEGLLEMLFQLYQQENDYAKAIRVLERMEQIDGKSERLSVAKSEIYTRMGNKKAAVAEIAALSKQYPNDLNYMVMYGETLMMNGQLKRALGIYDRVLKQEPDNNRVLLSLRTYHQALGHTEVADSLTKRVLLNRNATTEEKVRLLRQEISANEAAGGDSTHILNLFRMMLAQPLSDTDMAVLYASYMNAKRMPRDSIRPVLEKVLEMTPDNAAARLQLVGYAWDAEDMDRVISLCQDARQYNPDEMAFYYYQGIAYYKKDNLDGALSAFQNGIGVINEESDPMIVSDFYAVMGDVLHQKGMAQEAFAAYDSCLQWKADNFGCLNNYAYYLSERGEQLDKAEEMSYKTVKAEPKNATYLDTYAWILFMQERYTEAKIYIDQALQNMEDTLGNAVIIEHAGDIYAQNKDMDRALSLWRDAQQQKPDDPLLNRKIKLKKYLKE</sequence>
<feature type="repeat" description="TPR" evidence="1">
    <location>
        <begin position="214"/>
        <end position="247"/>
    </location>
</feature>
<keyword evidence="1" id="KW-0802">TPR repeat</keyword>
<organism evidence="3 4">
    <name type="scientific">Prevotella aff. ruminicola Tc2-24</name>
    <dbReference type="NCBI Taxonomy" id="81582"/>
    <lineage>
        <taxon>Bacteria</taxon>
        <taxon>Pseudomonadati</taxon>
        <taxon>Bacteroidota</taxon>
        <taxon>Bacteroidia</taxon>
        <taxon>Bacteroidales</taxon>
        <taxon>Prevotellaceae</taxon>
        <taxon>Prevotella</taxon>
    </lineage>
</organism>
<proteinExistence type="predicted"/>
<feature type="repeat" description="TPR" evidence="1">
    <location>
        <begin position="536"/>
        <end position="569"/>
    </location>
</feature>
<evidence type="ECO:0000313" key="4">
    <source>
        <dbReference type="Proteomes" id="UP000199373"/>
    </source>
</evidence>
<dbReference type="Pfam" id="PF13181">
    <property type="entry name" value="TPR_8"/>
    <property type="match status" value="1"/>
</dbReference>
<feature type="domain" description="Cytochrome c-type biogenesis protein H TPR" evidence="2">
    <location>
        <begin position="67"/>
        <end position="175"/>
    </location>
</feature>
<dbReference type="PROSITE" id="PS50005">
    <property type="entry name" value="TPR"/>
    <property type="match status" value="3"/>
</dbReference>
<dbReference type="EMBL" id="FOIQ01000006">
    <property type="protein sequence ID" value="SEW23126.1"/>
    <property type="molecule type" value="Genomic_DNA"/>
</dbReference>
<dbReference type="Pfam" id="PF13432">
    <property type="entry name" value="TPR_16"/>
    <property type="match status" value="2"/>
</dbReference>
<gene>
    <name evidence="3" type="ORF">SAMN04487850_2239</name>
</gene>
<dbReference type="SUPFAM" id="SSF48452">
    <property type="entry name" value="TPR-like"/>
    <property type="match status" value="2"/>
</dbReference>
<dbReference type="InterPro" id="IPR019734">
    <property type="entry name" value="TPR_rpt"/>
</dbReference>
<dbReference type="GO" id="GO:0051301">
    <property type="term" value="P:cell division"/>
    <property type="evidence" value="ECO:0007669"/>
    <property type="project" value="TreeGrafter"/>
</dbReference>
<keyword evidence="4" id="KW-1185">Reference proteome</keyword>
<dbReference type="Proteomes" id="UP000199373">
    <property type="component" value="Unassembled WGS sequence"/>
</dbReference>
<dbReference type="Gene3D" id="1.25.40.10">
    <property type="entry name" value="Tetratricopeptide repeat domain"/>
    <property type="match status" value="3"/>
</dbReference>
<dbReference type="Pfam" id="PF23914">
    <property type="entry name" value="TPR_CcmH_CycH"/>
    <property type="match status" value="1"/>
</dbReference>
<feature type="repeat" description="TPR" evidence="1">
    <location>
        <begin position="78"/>
        <end position="111"/>
    </location>
</feature>
<evidence type="ECO:0000259" key="2">
    <source>
        <dbReference type="Pfam" id="PF23914"/>
    </source>
</evidence>
<evidence type="ECO:0000313" key="3">
    <source>
        <dbReference type="EMBL" id="SEW23126.1"/>
    </source>
</evidence>
<dbReference type="PANTHER" id="PTHR12558">
    <property type="entry name" value="CELL DIVISION CYCLE 16,23,27"/>
    <property type="match status" value="1"/>
</dbReference>
<dbReference type="SMART" id="SM00028">
    <property type="entry name" value="TPR"/>
    <property type="match status" value="7"/>
</dbReference>
<evidence type="ECO:0000256" key="1">
    <source>
        <dbReference type="PROSITE-ProRule" id="PRU00339"/>
    </source>
</evidence>
<dbReference type="PANTHER" id="PTHR12558:SF13">
    <property type="entry name" value="CELL DIVISION CYCLE PROTEIN 27 HOMOLOG"/>
    <property type="match status" value="1"/>
</dbReference>
<protein>
    <submittedName>
        <fullName evidence="3">Lipopolysaccharide biosynthesis regulator YciM, contains six TPR domains and a predicted metal-binding C-terminal domain</fullName>
    </submittedName>
</protein>
<dbReference type="AlphaFoldDB" id="A0A1I0Q8E1"/>
<name>A0A1I0Q8E1_9BACT</name>
<accession>A0A1I0Q8E1</accession>
<dbReference type="InterPro" id="IPR011990">
    <property type="entry name" value="TPR-like_helical_dom_sf"/>
</dbReference>
<dbReference type="InterPro" id="IPR056413">
    <property type="entry name" value="TPR_CcmH_CycH"/>
</dbReference>
<reference evidence="3 4" key="1">
    <citation type="submission" date="2016-10" db="EMBL/GenBank/DDBJ databases">
        <authorList>
            <person name="de Groot N.N."/>
        </authorList>
    </citation>
    <scope>NUCLEOTIDE SEQUENCE [LARGE SCALE GENOMIC DNA]</scope>
    <source>
        <strain evidence="3 4">TC2-24</strain>
    </source>
</reference>